<dbReference type="InterPro" id="IPR015797">
    <property type="entry name" value="NUDIX_hydrolase-like_dom_sf"/>
</dbReference>
<dbReference type="EMBL" id="JACMSC010000007">
    <property type="protein sequence ID" value="KAG6516008.1"/>
    <property type="molecule type" value="Genomic_DNA"/>
</dbReference>
<evidence type="ECO:0000256" key="1">
    <source>
        <dbReference type="ARBA" id="ARBA00022801"/>
    </source>
</evidence>
<proteinExistence type="predicted"/>
<comment type="caution">
    <text evidence="4">The sequence shown here is derived from an EMBL/GenBank/DDBJ whole genome shotgun (WGS) entry which is preliminary data.</text>
</comment>
<dbReference type="Gene3D" id="3.90.79.10">
    <property type="entry name" value="Nucleoside Triphosphate Pyrophosphohydrolase"/>
    <property type="match status" value="1"/>
</dbReference>
<protein>
    <recommendedName>
        <fullName evidence="3">Nudix hydrolase domain-containing protein</fullName>
    </recommendedName>
</protein>
<dbReference type="InterPro" id="IPR000086">
    <property type="entry name" value="NUDIX_hydrolase_dom"/>
</dbReference>
<dbReference type="Pfam" id="PF00293">
    <property type="entry name" value="NUDIX"/>
    <property type="match status" value="1"/>
</dbReference>
<dbReference type="SUPFAM" id="SSF55811">
    <property type="entry name" value="Nudix"/>
    <property type="match status" value="1"/>
</dbReference>
<keyword evidence="5" id="KW-1185">Reference proteome</keyword>
<accession>A0A8J5GWE1</accession>
<dbReference type="GO" id="GO:0016787">
    <property type="term" value="F:hydrolase activity"/>
    <property type="evidence" value="ECO:0007669"/>
    <property type="project" value="UniProtKB-KW"/>
</dbReference>
<feature type="domain" description="Nudix hydrolase" evidence="3">
    <location>
        <begin position="110"/>
        <end position="153"/>
    </location>
</feature>
<dbReference type="InterPro" id="IPR020084">
    <property type="entry name" value="NUDIX_hydrolase_CS"/>
</dbReference>
<evidence type="ECO:0000259" key="3">
    <source>
        <dbReference type="Pfam" id="PF00293"/>
    </source>
</evidence>
<sequence length="162" mass="17857">MVVSSLCRLPAAPGQSPFSPRPILLRSSTSRSPGQSRAPRRRQVLPWATEGTWGSASPIPMTTSVALRVGSSSLERSYDGWFRAFRSFRLQGSMSPALGKCLSCGMYRIGGIEGEEDSRIAAFRELKEETGVTSAEILAEVPYWLTYDFPPEAKEKLNKLWG</sequence>
<reference evidence="4 5" key="1">
    <citation type="submission" date="2020-08" db="EMBL/GenBank/DDBJ databases">
        <title>Plant Genome Project.</title>
        <authorList>
            <person name="Zhang R.-G."/>
        </authorList>
    </citation>
    <scope>NUCLEOTIDE SEQUENCE [LARGE SCALE GENOMIC DNA]</scope>
    <source>
        <tissue evidence="4">Rhizome</tissue>
    </source>
</reference>
<evidence type="ECO:0000313" key="5">
    <source>
        <dbReference type="Proteomes" id="UP000734854"/>
    </source>
</evidence>
<dbReference type="AlphaFoldDB" id="A0A8J5GWE1"/>
<name>A0A8J5GWE1_ZINOF</name>
<feature type="region of interest" description="Disordered" evidence="2">
    <location>
        <begin position="12"/>
        <end position="42"/>
    </location>
</feature>
<organism evidence="4 5">
    <name type="scientific">Zingiber officinale</name>
    <name type="common">Ginger</name>
    <name type="synonym">Amomum zingiber</name>
    <dbReference type="NCBI Taxonomy" id="94328"/>
    <lineage>
        <taxon>Eukaryota</taxon>
        <taxon>Viridiplantae</taxon>
        <taxon>Streptophyta</taxon>
        <taxon>Embryophyta</taxon>
        <taxon>Tracheophyta</taxon>
        <taxon>Spermatophyta</taxon>
        <taxon>Magnoliopsida</taxon>
        <taxon>Liliopsida</taxon>
        <taxon>Zingiberales</taxon>
        <taxon>Zingiberaceae</taxon>
        <taxon>Zingiber</taxon>
    </lineage>
</organism>
<evidence type="ECO:0000313" key="4">
    <source>
        <dbReference type="EMBL" id="KAG6516008.1"/>
    </source>
</evidence>
<evidence type="ECO:0000256" key="2">
    <source>
        <dbReference type="SAM" id="MobiDB-lite"/>
    </source>
</evidence>
<keyword evidence="1" id="KW-0378">Hydrolase</keyword>
<dbReference type="Proteomes" id="UP000734854">
    <property type="component" value="Unassembled WGS sequence"/>
</dbReference>
<gene>
    <name evidence="4" type="ORF">ZIOFF_026455</name>
</gene>
<dbReference type="PROSITE" id="PS00893">
    <property type="entry name" value="NUDIX_BOX"/>
    <property type="match status" value="1"/>
</dbReference>
<feature type="compositionally biased region" description="Polar residues" evidence="2">
    <location>
        <begin position="26"/>
        <end position="35"/>
    </location>
</feature>